<gene>
    <name evidence="2" type="ORF">INP51_06625</name>
</gene>
<dbReference type="RefSeq" id="WP_193736918.1">
    <property type="nucleotide sequence ID" value="NZ_CP063304.1"/>
</dbReference>
<sequence length="239" mass="26860">MAHTKQRKRRRRKHIVIILIVLLLTVGAGAGILLKEGLSSDVVAKDGQEATASVDGTPWNLILVNKWNRLPSNYKIELTTLSNGQSVDQRIYPALQQMFDDARQAGIYPIVGSGFRTEKKQKSLMKEKIADYKAKGLSDQEAKEKAEAWVALPGTSEHQLGLGVDINADGVYSTGDQVYQWMEQNSYKYGFIRRYPPDKTDITGVINEPWHFRYVGTDAAAQIHNRGITLEEYLDQVHS</sequence>
<dbReference type="GO" id="GO:0006508">
    <property type="term" value="P:proteolysis"/>
    <property type="evidence" value="ECO:0007669"/>
    <property type="project" value="InterPro"/>
</dbReference>
<dbReference type="KEGG" id="bliq:INP51_06625"/>
<dbReference type="Proteomes" id="UP000593601">
    <property type="component" value="Chromosome"/>
</dbReference>
<dbReference type="InterPro" id="IPR052179">
    <property type="entry name" value="DD-CPase-like"/>
</dbReference>
<accession>A0A7M2RKT2</accession>
<feature type="domain" description="D-alanyl-D-alanine carboxypeptidase-like core" evidence="1">
    <location>
        <begin position="86"/>
        <end position="216"/>
    </location>
</feature>
<dbReference type="PANTHER" id="PTHR34385">
    <property type="entry name" value="D-ALANYL-D-ALANINE CARBOXYPEPTIDASE"/>
    <property type="match status" value="1"/>
</dbReference>
<keyword evidence="3" id="KW-1185">Reference proteome</keyword>
<organism evidence="2 3">
    <name type="scientific">Blautia liquoris</name>
    <dbReference type="NCBI Taxonomy" id="2779518"/>
    <lineage>
        <taxon>Bacteria</taxon>
        <taxon>Bacillati</taxon>
        <taxon>Bacillota</taxon>
        <taxon>Clostridia</taxon>
        <taxon>Lachnospirales</taxon>
        <taxon>Lachnospiraceae</taxon>
        <taxon>Blautia</taxon>
    </lineage>
</organism>
<dbReference type="PANTHER" id="PTHR34385:SF1">
    <property type="entry name" value="PEPTIDOGLYCAN L-ALANYL-D-GLUTAMATE ENDOPEPTIDASE CWLK"/>
    <property type="match status" value="1"/>
</dbReference>
<reference evidence="2 3" key="1">
    <citation type="submission" date="2020-10" db="EMBL/GenBank/DDBJ databases">
        <title>Blautia liquoris sp.nov., isolated from the mud in a fermentation cellar used for the production of Chinese strong-flavoured liquor.</title>
        <authorList>
            <person name="Lu L."/>
        </authorList>
    </citation>
    <scope>NUCLEOTIDE SEQUENCE [LARGE SCALE GENOMIC DNA]</scope>
    <source>
        <strain evidence="2 3">LZLJ-3</strain>
    </source>
</reference>
<dbReference type="InterPro" id="IPR009045">
    <property type="entry name" value="Zn_M74/Hedgehog-like"/>
</dbReference>
<proteinExistence type="predicted"/>
<dbReference type="EMBL" id="CP063304">
    <property type="protein sequence ID" value="QOV20604.1"/>
    <property type="molecule type" value="Genomic_DNA"/>
</dbReference>
<dbReference type="GO" id="GO:0008233">
    <property type="term" value="F:peptidase activity"/>
    <property type="evidence" value="ECO:0007669"/>
    <property type="project" value="InterPro"/>
</dbReference>
<evidence type="ECO:0000259" key="1">
    <source>
        <dbReference type="Pfam" id="PF02557"/>
    </source>
</evidence>
<protein>
    <submittedName>
        <fullName evidence="2">M15 family metallopeptidase</fullName>
    </submittedName>
</protein>
<dbReference type="Pfam" id="PF02557">
    <property type="entry name" value="VanY"/>
    <property type="match status" value="1"/>
</dbReference>
<dbReference type="InterPro" id="IPR058193">
    <property type="entry name" value="VanY/YodJ_core_dom"/>
</dbReference>
<dbReference type="InterPro" id="IPR003709">
    <property type="entry name" value="VanY-like_core_dom"/>
</dbReference>
<evidence type="ECO:0000313" key="2">
    <source>
        <dbReference type="EMBL" id="QOV20604.1"/>
    </source>
</evidence>
<dbReference type="AlphaFoldDB" id="A0A7M2RKT2"/>
<evidence type="ECO:0000313" key="3">
    <source>
        <dbReference type="Proteomes" id="UP000593601"/>
    </source>
</evidence>
<dbReference type="SUPFAM" id="SSF55166">
    <property type="entry name" value="Hedgehog/DD-peptidase"/>
    <property type="match status" value="1"/>
</dbReference>
<dbReference type="Gene3D" id="3.30.1380.10">
    <property type="match status" value="1"/>
</dbReference>
<name>A0A7M2RKT2_9FIRM</name>
<dbReference type="CDD" id="cd14852">
    <property type="entry name" value="LD-carboxypeptidase"/>
    <property type="match status" value="1"/>
</dbReference>